<evidence type="ECO:0000256" key="2">
    <source>
        <dbReference type="SAM" id="MobiDB-lite"/>
    </source>
</evidence>
<dbReference type="SUPFAM" id="SSF49899">
    <property type="entry name" value="Concanavalin A-like lectins/glucanases"/>
    <property type="match status" value="1"/>
</dbReference>
<dbReference type="STRING" id="1380566.A0A179F8Z4"/>
<feature type="region of interest" description="Disordered" evidence="2">
    <location>
        <begin position="532"/>
        <end position="570"/>
    </location>
</feature>
<dbReference type="InterPro" id="IPR006595">
    <property type="entry name" value="CTLH_C"/>
</dbReference>
<evidence type="ECO:0000313" key="5">
    <source>
        <dbReference type="EMBL" id="OAQ61857.1"/>
    </source>
</evidence>
<dbReference type="EMBL" id="LSBJ02000007">
    <property type="protein sequence ID" value="OAQ61857.1"/>
    <property type="molecule type" value="Genomic_DNA"/>
</dbReference>
<feature type="compositionally biased region" description="Low complexity" evidence="2">
    <location>
        <begin position="8"/>
        <end position="26"/>
    </location>
</feature>
<name>A0A179F8Z4_METCM</name>
<feature type="domain" description="B30.2/SPRY" evidence="3">
    <location>
        <begin position="196"/>
        <end position="389"/>
    </location>
</feature>
<dbReference type="OrthoDB" id="25503at2759"/>
<dbReference type="GeneID" id="28850271"/>
<dbReference type="KEGG" id="pchm:VFPPC_07417"/>
<dbReference type="InterPro" id="IPR001870">
    <property type="entry name" value="B30.2/SPRY"/>
</dbReference>
<dbReference type="PROSITE" id="PS50896">
    <property type="entry name" value="LISH"/>
    <property type="match status" value="1"/>
</dbReference>
<dbReference type="Gene3D" id="2.60.120.920">
    <property type="match status" value="1"/>
</dbReference>
<reference evidence="5 6" key="1">
    <citation type="journal article" date="2016" name="PLoS Pathog.">
        <title>Biosynthesis of antibiotic leucinostatins in bio-control fungus Purpureocillium lilacinum and their inhibition on phytophthora revealed by genome mining.</title>
        <authorList>
            <person name="Wang G."/>
            <person name="Liu Z."/>
            <person name="Lin R."/>
            <person name="Li E."/>
            <person name="Mao Z."/>
            <person name="Ling J."/>
            <person name="Yang Y."/>
            <person name="Yin W.B."/>
            <person name="Xie B."/>
        </authorList>
    </citation>
    <scope>NUCLEOTIDE SEQUENCE [LARGE SCALE GENOMIC DNA]</scope>
    <source>
        <strain evidence="5">170</strain>
    </source>
</reference>
<dbReference type="SMART" id="SM00449">
    <property type="entry name" value="SPRY"/>
    <property type="match status" value="1"/>
</dbReference>
<dbReference type="AlphaFoldDB" id="A0A179F8Z4"/>
<evidence type="ECO:0000259" key="3">
    <source>
        <dbReference type="PROSITE" id="PS50188"/>
    </source>
</evidence>
<dbReference type="InterPro" id="IPR006594">
    <property type="entry name" value="LisH"/>
</dbReference>
<gene>
    <name evidence="5" type="ORF">VFPPC_07417</name>
</gene>
<dbReference type="InterPro" id="IPR013144">
    <property type="entry name" value="CRA_dom"/>
</dbReference>
<dbReference type="Proteomes" id="UP000078397">
    <property type="component" value="Unassembled WGS sequence"/>
</dbReference>
<dbReference type="InterPro" id="IPR050618">
    <property type="entry name" value="Ubq-SigPath_Reg"/>
</dbReference>
<dbReference type="RefSeq" id="XP_018139561.1">
    <property type="nucleotide sequence ID" value="XM_018286277.1"/>
</dbReference>
<feature type="compositionally biased region" description="Polar residues" evidence="2">
    <location>
        <begin position="42"/>
        <end position="53"/>
    </location>
</feature>
<dbReference type="InterPro" id="IPR024964">
    <property type="entry name" value="CTLH/CRA"/>
</dbReference>
<dbReference type="SMART" id="SM00668">
    <property type="entry name" value="CTLH"/>
    <property type="match status" value="1"/>
</dbReference>
<feature type="domain" description="CTLH" evidence="4">
    <location>
        <begin position="475"/>
        <end position="532"/>
    </location>
</feature>
<accession>A0A179F8Z4</accession>
<evidence type="ECO:0000313" key="6">
    <source>
        <dbReference type="Proteomes" id="UP000078397"/>
    </source>
</evidence>
<dbReference type="Pfam" id="PF00622">
    <property type="entry name" value="SPRY"/>
    <property type="match status" value="1"/>
</dbReference>
<dbReference type="PROSITE" id="PS50897">
    <property type="entry name" value="CTLH"/>
    <property type="match status" value="1"/>
</dbReference>
<comment type="caution">
    <text evidence="5">The sequence shown here is derived from an EMBL/GenBank/DDBJ whole genome shotgun (WGS) entry which is preliminary data.</text>
</comment>
<sequence>MASLEQHGSSGFSDSDSSAESSGRSQSRNDAAAYTSDPPPRSGTNSNFYTHPSRTSILSPSGGLLLDPIPGLASATLRGADNTNMDSSGHDDVASIWKTSGSLPSFSRGFDMFMRPGPLYDLVAEPFLKDHDSFFVPSYLAGSSYVRKLEAAHAARLKARIEAVREHNREMATGLPRGQPGVGIHASPVGAGAGLSHANLERLSYQKMEDELMPLPSRWNPSDSYGPLEFLEAGRALKFIGQRSSQDRDHEAAAVRADHAMPAECGIYYYEVHIMYGKRDDTTIAIGFATKAASMSRPVGWEPESWAYHGDDGRCFTGQNIGRPFGPTFNTGDIIGCGVNFRDHTAFFTKNGVKIGVAFHDVARGKLFPAISLKKPGEQIMVNFGQTPFVYDIDDMMREQRNKIQQDIENTDISRLEPGLSETDLIQALCLQFLQHDGYVETARAFAEDIRLQKEALNLDPNVTVDGINIKDDEDANNRQRIRRAILEGDIDRALKYTSAYYPQVFRDNEEVHFKLRCRKFIEMVRKAAQLRSGSESKKSNGRGPAVSSISQDMDVDLNGGDNGSWHENMSLDSEAQDPQVELLKLEQEMLEYGQTLGAEYADDQRKEISKALGEIWALVAYANPLKEPKVSHLLDKKGRGVVAEELNSAILGKYLRRNLPVYLFLTYTIASLGKSSRASLEKLYAQTSVLLDELRADGGAGAFVSVQDVVDSIKTLPQS</sequence>
<dbReference type="CDD" id="cd12909">
    <property type="entry name" value="SPRY_RanBP9_10"/>
    <property type="match status" value="1"/>
</dbReference>
<comment type="function">
    <text evidence="1">Involved in the proteasome-dependent degradation of fructose-1,6-bisphosphatase.</text>
</comment>
<dbReference type="InterPro" id="IPR003877">
    <property type="entry name" value="SPRY_dom"/>
</dbReference>
<dbReference type="Pfam" id="PF10607">
    <property type="entry name" value="CTLH"/>
    <property type="match status" value="1"/>
</dbReference>
<evidence type="ECO:0000256" key="1">
    <source>
        <dbReference type="ARBA" id="ARBA00002343"/>
    </source>
</evidence>
<dbReference type="InterPro" id="IPR043136">
    <property type="entry name" value="B30.2/SPRY_sf"/>
</dbReference>
<protein>
    <submittedName>
        <fullName evidence="5">Ran-binding protein (RanBPM)</fullName>
    </submittedName>
</protein>
<dbReference type="PROSITE" id="PS50188">
    <property type="entry name" value="B302_SPRY"/>
    <property type="match status" value="1"/>
</dbReference>
<proteinExistence type="predicted"/>
<dbReference type="SMART" id="SM00757">
    <property type="entry name" value="CRA"/>
    <property type="match status" value="1"/>
</dbReference>
<dbReference type="InterPro" id="IPR013320">
    <property type="entry name" value="ConA-like_dom_sf"/>
</dbReference>
<keyword evidence="6" id="KW-1185">Reference proteome</keyword>
<feature type="region of interest" description="Disordered" evidence="2">
    <location>
        <begin position="1"/>
        <end position="53"/>
    </location>
</feature>
<evidence type="ECO:0000259" key="4">
    <source>
        <dbReference type="PROSITE" id="PS50897"/>
    </source>
</evidence>
<organism evidence="5 6">
    <name type="scientific">Pochonia chlamydosporia 170</name>
    <dbReference type="NCBI Taxonomy" id="1380566"/>
    <lineage>
        <taxon>Eukaryota</taxon>
        <taxon>Fungi</taxon>
        <taxon>Dikarya</taxon>
        <taxon>Ascomycota</taxon>
        <taxon>Pezizomycotina</taxon>
        <taxon>Sordariomycetes</taxon>
        <taxon>Hypocreomycetidae</taxon>
        <taxon>Hypocreales</taxon>
        <taxon>Clavicipitaceae</taxon>
        <taxon>Pochonia</taxon>
    </lineage>
</organism>
<dbReference type="InterPro" id="IPR035782">
    <property type="entry name" value="SPRY_RanBP9/10"/>
</dbReference>
<dbReference type="PANTHER" id="PTHR12864">
    <property type="entry name" value="RAN BINDING PROTEIN 9-RELATED"/>
    <property type="match status" value="1"/>
</dbReference>